<accession>M7ZKR5</accession>
<keyword evidence="2" id="KW-0418">Kinase</keyword>
<dbReference type="EMBL" id="KD105992">
    <property type="protein sequence ID" value="EMS60707.1"/>
    <property type="molecule type" value="Genomic_DNA"/>
</dbReference>
<feature type="region of interest" description="Disordered" evidence="1">
    <location>
        <begin position="218"/>
        <end position="239"/>
    </location>
</feature>
<dbReference type="InterPro" id="IPR045766">
    <property type="entry name" value="MCAfunc"/>
</dbReference>
<dbReference type="GO" id="GO:0005524">
    <property type="term" value="F:ATP binding"/>
    <property type="evidence" value="ECO:0007669"/>
    <property type="project" value="InterPro"/>
</dbReference>
<dbReference type="Gene3D" id="3.30.200.20">
    <property type="entry name" value="Phosphorylase Kinase, domain 1"/>
    <property type="match status" value="1"/>
</dbReference>
<dbReference type="PROSITE" id="PS50011">
    <property type="entry name" value="PROTEIN_KINASE_DOM"/>
    <property type="match status" value="1"/>
</dbReference>
<dbReference type="Gene3D" id="1.20.930.20">
    <property type="entry name" value="Adaptor protein Cbl, N-terminal domain"/>
    <property type="match status" value="1"/>
</dbReference>
<dbReference type="InterPro" id="IPR001245">
    <property type="entry name" value="Ser-Thr/Tyr_kinase_cat_dom"/>
</dbReference>
<keyword evidence="2" id="KW-0808">Transferase</keyword>
<reference evidence="2" key="1">
    <citation type="journal article" date="2013" name="Nature">
        <title>Draft genome of the wheat A-genome progenitor Triticum urartu.</title>
        <authorList>
            <person name="Ling H.Q."/>
            <person name="Zhao S."/>
            <person name="Liu D."/>
            <person name="Wang J."/>
            <person name="Sun H."/>
            <person name="Zhang C."/>
            <person name="Fan H."/>
            <person name="Li D."/>
            <person name="Dong L."/>
            <person name="Tao Y."/>
            <person name="Gao C."/>
            <person name="Wu H."/>
            <person name="Li Y."/>
            <person name="Cui Y."/>
            <person name="Guo X."/>
            <person name="Zheng S."/>
            <person name="Wang B."/>
            <person name="Yu K."/>
            <person name="Liang Q."/>
            <person name="Yang W."/>
            <person name="Lou X."/>
            <person name="Chen J."/>
            <person name="Feng M."/>
            <person name="Jian J."/>
            <person name="Zhang X."/>
            <person name="Luo G."/>
            <person name="Jiang Y."/>
            <person name="Liu J."/>
            <person name="Wang Z."/>
            <person name="Sha Y."/>
            <person name="Zhang B."/>
            <person name="Wu H."/>
            <person name="Tang D."/>
            <person name="Shen Q."/>
            <person name="Xue P."/>
            <person name="Zou S."/>
            <person name="Wang X."/>
            <person name="Liu X."/>
            <person name="Wang F."/>
            <person name="Yang Y."/>
            <person name="An X."/>
            <person name="Dong Z."/>
            <person name="Zhang K."/>
            <person name="Zhang X."/>
            <person name="Luo M.C."/>
            <person name="Dvorak J."/>
            <person name="Tong Y."/>
            <person name="Wang J."/>
            <person name="Yang H."/>
            <person name="Li Z."/>
            <person name="Wang D."/>
            <person name="Zhang A."/>
            <person name="Wang J."/>
        </authorList>
    </citation>
    <scope>NUCLEOTIDE SEQUENCE</scope>
</reference>
<dbReference type="eggNOG" id="KOG1187">
    <property type="taxonomic scope" value="Eukaryota"/>
</dbReference>
<gene>
    <name evidence="2" type="ORF">TRIUR3_28771</name>
</gene>
<evidence type="ECO:0000313" key="2">
    <source>
        <dbReference type="EMBL" id="EMS60707.1"/>
    </source>
</evidence>
<dbReference type="InterPro" id="IPR036537">
    <property type="entry name" value="Adaptor_Cbl_N_dom_sf"/>
</dbReference>
<dbReference type="PANTHER" id="PTHR46604">
    <property type="entry name" value="PROTEIN MID1-COMPLEMENTING ACTIVITY 1"/>
    <property type="match status" value="1"/>
</dbReference>
<proteinExistence type="predicted"/>
<dbReference type="GO" id="GO:0007166">
    <property type="term" value="P:cell surface receptor signaling pathway"/>
    <property type="evidence" value="ECO:0007669"/>
    <property type="project" value="InterPro"/>
</dbReference>
<evidence type="ECO:0000256" key="1">
    <source>
        <dbReference type="SAM" id="MobiDB-lite"/>
    </source>
</evidence>
<dbReference type="InterPro" id="IPR011009">
    <property type="entry name" value="Kinase-like_dom_sf"/>
</dbReference>
<organism evidence="2">
    <name type="scientific">Triticum urartu</name>
    <name type="common">Red wild einkorn</name>
    <name type="synonym">Crithodium urartu</name>
    <dbReference type="NCBI Taxonomy" id="4572"/>
    <lineage>
        <taxon>Eukaryota</taxon>
        <taxon>Viridiplantae</taxon>
        <taxon>Streptophyta</taxon>
        <taxon>Embryophyta</taxon>
        <taxon>Tracheophyta</taxon>
        <taxon>Spermatophyta</taxon>
        <taxon>Magnoliopsida</taxon>
        <taxon>Liliopsida</taxon>
        <taxon>Poales</taxon>
        <taxon>Poaceae</taxon>
        <taxon>BOP clade</taxon>
        <taxon>Pooideae</taxon>
        <taxon>Triticodae</taxon>
        <taxon>Triticeae</taxon>
        <taxon>Triticinae</taxon>
        <taxon>Triticum</taxon>
    </lineage>
</organism>
<dbReference type="Gene3D" id="1.10.510.10">
    <property type="entry name" value="Transferase(Phosphotransferase) domain 1"/>
    <property type="match status" value="1"/>
</dbReference>
<dbReference type="AlphaFoldDB" id="M7ZKR5"/>
<dbReference type="SUPFAM" id="SSF56112">
    <property type="entry name" value="Protein kinase-like (PK-like)"/>
    <property type="match status" value="1"/>
</dbReference>
<name>M7ZKR5_TRIUA</name>
<dbReference type="GO" id="GO:0004672">
    <property type="term" value="F:protein kinase activity"/>
    <property type="evidence" value="ECO:0007669"/>
    <property type="project" value="InterPro"/>
</dbReference>
<protein>
    <submittedName>
        <fullName evidence="2">Receptor-like serine/threonine-protein kinase SD1-8</fullName>
    </submittedName>
</protein>
<dbReference type="Pfam" id="PF07714">
    <property type="entry name" value="PK_Tyr_Ser-Thr"/>
    <property type="match status" value="1"/>
</dbReference>
<sequence length="610" mass="68812">MAIHVPQNTVLYCVAICAPHLYRYFRTRSRQTVCRVLLAVEQPTGNLLWFNPKSGFLSYRFHSEKERGGADMAQWNGMEQAATIAQLVGVDALGLISTIVQAAQTVQRNKETCQELVQDVQLINGLLRMLQNPEMMQREEIVNALNGLEGTLREAYSLVSSCQDCSTTYRIFMGWKHTDQFRRVKKKIAKHLRFYPMIFHADITCRLERISNGTLSTCSSQDQGGVLTSSTSHSNSEARTECSLRPVELERSQACRSAESIAVEEHQLTSHQEIAEPFARKQRFRWGHCLPWKMVETAPCIHELNGPGFSGFHFSQLLAATNNFAFRCKIRSCGCADVYKGRLDSGLEVMIKRFYQNNSHSSLAFENEVRFHAKLLHKNVAKLIGCCSERGEALLVYESLPNGCLSDVVTGIARGVAYLHDCCGIQIMHGDLNPQRILLDSYMTPKITDFAFAKVCSPDGRERHKRSLLGTRGYMDPGYVINRIYSVKSDVYSFGITLLEIITAKRPDALFKDAGDLLRLPTMAKSMEMYHMIDPALHGESRMTEIMKCIQIALWCSRPNAGDRPSMWDVLLMLSCESATLRVPEPFQSQCDTQELCEGVLSDSEITEPR</sequence>
<dbReference type="Pfam" id="PF19584">
    <property type="entry name" value="MCAfunc"/>
    <property type="match status" value="1"/>
</dbReference>
<feature type="compositionally biased region" description="Polar residues" evidence="1">
    <location>
        <begin position="218"/>
        <end position="235"/>
    </location>
</feature>
<dbReference type="STRING" id="4572.M7ZKR5"/>
<dbReference type="InterPro" id="IPR000719">
    <property type="entry name" value="Prot_kinase_dom"/>
</dbReference>
<dbReference type="OMA" id="CRDCSAM"/>
<dbReference type="CDD" id="cd21037">
    <property type="entry name" value="MLKL_NTD"/>
    <property type="match status" value="1"/>
</dbReference>
<dbReference type="PANTHER" id="PTHR46604:SF12">
    <property type="entry name" value="PROTEIN KINASE DOMAIN-CONTAINING PROTEIN"/>
    <property type="match status" value="1"/>
</dbReference>
<keyword evidence="2" id="KW-0675">Receptor</keyword>
<dbReference type="InterPro" id="IPR059179">
    <property type="entry name" value="MLKL-like_MCAfunc"/>
</dbReference>